<name>A0A146K5F9_9EUKA</name>
<sequence length="84" mass="9824">SKLEVLYEISFPHMQQAETPDFEALFNCKVPSNMGEKYFLNKFQSFPFIQQDLFPRALPSTDFPPLHPVKIESDEDYVNLPENQ</sequence>
<reference evidence="1" key="1">
    <citation type="submission" date="2015-07" db="EMBL/GenBank/DDBJ databases">
        <title>Adaptation to a free-living lifestyle via gene acquisitions in the diplomonad Trepomonas sp. PC1.</title>
        <authorList>
            <person name="Xu F."/>
            <person name="Jerlstrom-Hultqvist J."/>
            <person name="Kolisko M."/>
            <person name="Simpson A.G.B."/>
            <person name="Roger A.J."/>
            <person name="Svard S.G."/>
            <person name="Andersson J.O."/>
        </authorList>
    </citation>
    <scope>NUCLEOTIDE SEQUENCE</scope>
    <source>
        <strain evidence="1">PC1</strain>
    </source>
</reference>
<gene>
    <name evidence="1" type="ORF">TPC1_16020</name>
</gene>
<protein>
    <submittedName>
        <fullName evidence="1">SET domain-containing protein</fullName>
    </submittedName>
</protein>
<feature type="non-terminal residue" evidence="1">
    <location>
        <position position="84"/>
    </location>
</feature>
<feature type="non-terminal residue" evidence="1">
    <location>
        <position position="1"/>
    </location>
</feature>
<dbReference type="EMBL" id="GDID01004473">
    <property type="protein sequence ID" value="JAP92133.1"/>
    <property type="molecule type" value="Transcribed_RNA"/>
</dbReference>
<proteinExistence type="predicted"/>
<evidence type="ECO:0000313" key="1">
    <source>
        <dbReference type="EMBL" id="JAP92133.1"/>
    </source>
</evidence>
<organism evidence="1">
    <name type="scientific">Trepomonas sp. PC1</name>
    <dbReference type="NCBI Taxonomy" id="1076344"/>
    <lineage>
        <taxon>Eukaryota</taxon>
        <taxon>Metamonada</taxon>
        <taxon>Diplomonadida</taxon>
        <taxon>Hexamitidae</taxon>
        <taxon>Hexamitinae</taxon>
        <taxon>Trepomonas</taxon>
    </lineage>
</organism>
<accession>A0A146K5F9</accession>
<dbReference type="AlphaFoldDB" id="A0A146K5F9"/>